<dbReference type="SUPFAM" id="SSF55797">
    <property type="entry name" value="PR-1-like"/>
    <property type="match status" value="1"/>
</dbReference>
<dbReference type="Pfam" id="PF00188">
    <property type="entry name" value="CAP"/>
    <property type="match status" value="1"/>
</dbReference>
<protein>
    <submittedName>
        <fullName evidence="3">CAP domain-containing protein</fullName>
    </submittedName>
</protein>
<reference evidence="4" key="1">
    <citation type="journal article" date="2019" name="Int. J. Syst. Evol. Microbiol.">
        <title>The Global Catalogue of Microorganisms (GCM) 10K type strain sequencing project: providing services to taxonomists for standard genome sequencing and annotation.</title>
        <authorList>
            <consortium name="The Broad Institute Genomics Platform"/>
            <consortium name="The Broad Institute Genome Sequencing Center for Infectious Disease"/>
            <person name="Wu L."/>
            <person name="Ma J."/>
        </authorList>
    </citation>
    <scope>NUCLEOTIDE SEQUENCE [LARGE SCALE GENOMIC DNA]</scope>
    <source>
        <strain evidence="4">CECT 8482</strain>
    </source>
</reference>
<feature type="chain" id="PRO_5046548872" evidence="1">
    <location>
        <begin position="26"/>
        <end position="179"/>
    </location>
</feature>
<dbReference type="Proteomes" id="UP001243846">
    <property type="component" value="Unassembled WGS sequence"/>
</dbReference>
<keyword evidence="4" id="KW-1185">Reference proteome</keyword>
<dbReference type="PANTHER" id="PTHR31157:SF1">
    <property type="entry name" value="SCP DOMAIN-CONTAINING PROTEIN"/>
    <property type="match status" value="1"/>
</dbReference>
<keyword evidence="1" id="KW-0732">Signal</keyword>
<dbReference type="Gene3D" id="3.40.33.10">
    <property type="entry name" value="CAP"/>
    <property type="match status" value="1"/>
</dbReference>
<gene>
    <name evidence="3" type="ORF">QWZ10_16450</name>
</gene>
<accession>A0ABT8D824</accession>
<dbReference type="InterPro" id="IPR014044">
    <property type="entry name" value="CAP_dom"/>
</dbReference>
<dbReference type="InterPro" id="IPR035940">
    <property type="entry name" value="CAP_sf"/>
</dbReference>
<feature type="domain" description="SCP" evidence="2">
    <location>
        <begin position="60"/>
        <end position="175"/>
    </location>
</feature>
<name>A0ABT8D824_9RHOB</name>
<dbReference type="RefSeq" id="WP_377687513.1">
    <property type="nucleotide sequence ID" value="NZ_JBHMDZ010000045.1"/>
</dbReference>
<evidence type="ECO:0000256" key="1">
    <source>
        <dbReference type="SAM" id="SignalP"/>
    </source>
</evidence>
<proteinExistence type="predicted"/>
<dbReference type="PANTHER" id="PTHR31157">
    <property type="entry name" value="SCP DOMAIN-CONTAINING PROTEIN"/>
    <property type="match status" value="1"/>
</dbReference>
<comment type="caution">
    <text evidence="3">The sequence shown here is derived from an EMBL/GenBank/DDBJ whole genome shotgun (WGS) entry which is preliminary data.</text>
</comment>
<evidence type="ECO:0000313" key="3">
    <source>
        <dbReference type="EMBL" id="MDN3712939.1"/>
    </source>
</evidence>
<dbReference type="CDD" id="cd05379">
    <property type="entry name" value="CAP_bacterial"/>
    <property type="match status" value="1"/>
</dbReference>
<organism evidence="3 4">
    <name type="scientific">Paracoccus cavernae</name>
    <dbReference type="NCBI Taxonomy" id="1571207"/>
    <lineage>
        <taxon>Bacteria</taxon>
        <taxon>Pseudomonadati</taxon>
        <taxon>Pseudomonadota</taxon>
        <taxon>Alphaproteobacteria</taxon>
        <taxon>Rhodobacterales</taxon>
        <taxon>Paracoccaceae</taxon>
        <taxon>Paracoccus</taxon>
    </lineage>
</organism>
<sequence length="179" mass="18899">MSIYNFVSGLGVLAGAMLFSSVASAQAIRQAPIGEVMRPANRAVVCMATSANENAFGAAETNAVRKARGLGHLRPSKKLADAAARHACDMARRNEMTHRGSTTKGPSQRVRAAGYKTRIVAENIGKGFPQADGVLDAWVRSTGHLENILLPQVRDFGIGKAVAADGKTVYWAAVYAADS</sequence>
<evidence type="ECO:0000259" key="2">
    <source>
        <dbReference type="Pfam" id="PF00188"/>
    </source>
</evidence>
<dbReference type="EMBL" id="JAUFRC010000001">
    <property type="protein sequence ID" value="MDN3712939.1"/>
    <property type="molecule type" value="Genomic_DNA"/>
</dbReference>
<evidence type="ECO:0000313" key="4">
    <source>
        <dbReference type="Proteomes" id="UP001243846"/>
    </source>
</evidence>
<feature type="signal peptide" evidence="1">
    <location>
        <begin position="1"/>
        <end position="25"/>
    </location>
</feature>